<dbReference type="OrthoDB" id="630188at2759"/>
<evidence type="ECO:0000256" key="6">
    <source>
        <dbReference type="ARBA" id="ARBA00023136"/>
    </source>
</evidence>
<dbReference type="InterPro" id="IPR026057">
    <property type="entry name" value="TBL_C"/>
</dbReference>
<evidence type="ECO:0000256" key="5">
    <source>
        <dbReference type="ARBA" id="ARBA00022989"/>
    </source>
</evidence>
<comment type="similarity">
    <text evidence="2">Belongs to the PC-esterase family. TBL subfamily.</text>
</comment>
<feature type="domain" description="Trichome birefringence-like C-terminal" evidence="8">
    <location>
        <begin position="113"/>
        <end position="375"/>
    </location>
</feature>
<dbReference type="KEGG" id="soe:110782702"/>
<sequence length="378" mass="43041">MGLCSKCIISVVLIIGILVAEGGGGANAVIRSRSRGKSKSKSKSKSKISRSNSIISNKNGCDYFKGRWVADFSFPLYNFSACPFIQKEFNCLKNGRRDLLYLHYGWKPFSCNLARFNARRFLERFRGKSIMFVGDSLSLNQWQSLACLLVSGVPNARYNLTRQDMISTFTFTDYGVKVMIDRSVYLVDVLRRRVGRILELDSITGGRLWRGMDMLVFNTWHWWGRRGPTQPWDFIRIGNVTLKDMNRMVAFEKALGTWGHWLDTNIDPSKTKVFFQGISPSHYNGSDWNEPGAINCLRQTQPVIGYNYPGPMPEAVTVVKRALSKIKTPVTLLDVTQLSLLRKDGHPSIYGLFSMDCSHWCLPGVPDVWNQILYNYIL</sequence>
<reference evidence="10" key="1">
    <citation type="journal article" date="2021" name="Nat. Commun.">
        <title>Genomic analyses provide insights into spinach domestication and the genetic basis of agronomic traits.</title>
        <authorList>
            <person name="Cai X."/>
            <person name="Sun X."/>
            <person name="Xu C."/>
            <person name="Sun H."/>
            <person name="Wang X."/>
            <person name="Ge C."/>
            <person name="Zhang Z."/>
            <person name="Wang Q."/>
            <person name="Fei Z."/>
            <person name="Jiao C."/>
            <person name="Wang Q."/>
        </authorList>
    </citation>
    <scope>NUCLEOTIDE SEQUENCE [LARGE SCALE GENOMIC DNA]</scope>
    <source>
        <strain evidence="10">cv. Varoflay</strain>
    </source>
</reference>
<keyword evidence="3" id="KW-0812">Transmembrane</keyword>
<dbReference type="GeneID" id="110782702"/>
<accession>A0A9R0I513</accession>
<evidence type="ECO:0000256" key="7">
    <source>
        <dbReference type="SAM" id="SignalP"/>
    </source>
</evidence>
<evidence type="ECO:0000256" key="1">
    <source>
        <dbReference type="ARBA" id="ARBA00004167"/>
    </source>
</evidence>
<comment type="subcellular location">
    <subcellularLocation>
        <location evidence="1">Membrane</location>
        <topology evidence="1">Single-pass membrane protein</topology>
    </subcellularLocation>
</comment>
<evidence type="ECO:0000259" key="8">
    <source>
        <dbReference type="Pfam" id="PF13839"/>
    </source>
</evidence>
<dbReference type="PANTHER" id="PTHR32285:SF58">
    <property type="entry name" value="PROTEIN TRICHOME BIREFRINGENCE-LIKE 41"/>
    <property type="match status" value="1"/>
</dbReference>
<dbReference type="GO" id="GO:0005794">
    <property type="term" value="C:Golgi apparatus"/>
    <property type="evidence" value="ECO:0000318"/>
    <property type="project" value="GO_Central"/>
</dbReference>
<feature type="chain" id="PRO_5040497970" evidence="7">
    <location>
        <begin position="23"/>
        <end position="378"/>
    </location>
</feature>
<organism evidence="10 11">
    <name type="scientific">Spinacia oleracea</name>
    <name type="common">Spinach</name>
    <dbReference type="NCBI Taxonomy" id="3562"/>
    <lineage>
        <taxon>Eukaryota</taxon>
        <taxon>Viridiplantae</taxon>
        <taxon>Streptophyta</taxon>
        <taxon>Embryophyta</taxon>
        <taxon>Tracheophyta</taxon>
        <taxon>Spermatophyta</taxon>
        <taxon>Magnoliopsida</taxon>
        <taxon>eudicotyledons</taxon>
        <taxon>Gunneridae</taxon>
        <taxon>Pentapetalae</taxon>
        <taxon>Caryophyllales</taxon>
        <taxon>Chenopodiaceae</taxon>
        <taxon>Chenopodioideae</taxon>
        <taxon>Anserineae</taxon>
        <taxon>Spinacia</taxon>
    </lineage>
</organism>
<dbReference type="Proteomes" id="UP000813463">
    <property type="component" value="Chromosome 4"/>
</dbReference>
<evidence type="ECO:0000259" key="9">
    <source>
        <dbReference type="Pfam" id="PF14416"/>
    </source>
</evidence>
<dbReference type="Pfam" id="PF14416">
    <property type="entry name" value="PMR5N"/>
    <property type="match status" value="1"/>
</dbReference>
<reference evidence="11" key="2">
    <citation type="submission" date="2025-08" db="UniProtKB">
        <authorList>
            <consortium name="RefSeq"/>
        </authorList>
    </citation>
    <scope>IDENTIFICATION</scope>
    <source>
        <tissue evidence="11">Leaf</tissue>
    </source>
</reference>
<evidence type="ECO:0000256" key="4">
    <source>
        <dbReference type="ARBA" id="ARBA00022968"/>
    </source>
</evidence>
<dbReference type="GO" id="GO:0016413">
    <property type="term" value="F:O-acetyltransferase activity"/>
    <property type="evidence" value="ECO:0000318"/>
    <property type="project" value="GO_Central"/>
</dbReference>
<dbReference type="GO" id="GO:0016020">
    <property type="term" value="C:membrane"/>
    <property type="evidence" value="ECO:0007669"/>
    <property type="project" value="UniProtKB-SubCell"/>
</dbReference>
<dbReference type="AlphaFoldDB" id="A0A9R0I513"/>
<keyword evidence="4" id="KW-0735">Signal-anchor</keyword>
<protein>
    <submittedName>
        <fullName evidence="11">Protein trichome birefringence-like 41</fullName>
    </submittedName>
</protein>
<evidence type="ECO:0000313" key="11">
    <source>
        <dbReference type="RefSeq" id="XP_021842613.1"/>
    </source>
</evidence>
<keyword evidence="5" id="KW-1133">Transmembrane helix</keyword>
<feature type="signal peptide" evidence="7">
    <location>
        <begin position="1"/>
        <end position="22"/>
    </location>
</feature>
<evidence type="ECO:0000256" key="2">
    <source>
        <dbReference type="ARBA" id="ARBA00007727"/>
    </source>
</evidence>
<evidence type="ECO:0000313" key="10">
    <source>
        <dbReference type="Proteomes" id="UP000813463"/>
    </source>
</evidence>
<gene>
    <name evidence="11" type="primary">LOC110782702</name>
</gene>
<feature type="domain" description="Trichome birefringence-like N-terminal" evidence="9">
    <location>
        <begin position="60"/>
        <end position="112"/>
    </location>
</feature>
<dbReference type="RefSeq" id="XP_021842613.1">
    <property type="nucleotide sequence ID" value="XM_021986921.2"/>
</dbReference>
<keyword evidence="10" id="KW-1185">Reference proteome</keyword>
<proteinExistence type="inferred from homology"/>
<keyword evidence="6" id="KW-0472">Membrane</keyword>
<name>A0A9R0I513_SPIOL</name>
<dbReference type="PANTHER" id="PTHR32285">
    <property type="entry name" value="PROTEIN TRICHOME BIREFRINGENCE-LIKE 9-RELATED"/>
    <property type="match status" value="1"/>
</dbReference>
<evidence type="ECO:0000256" key="3">
    <source>
        <dbReference type="ARBA" id="ARBA00022692"/>
    </source>
</evidence>
<dbReference type="InterPro" id="IPR025846">
    <property type="entry name" value="TBL_N"/>
</dbReference>
<keyword evidence="7" id="KW-0732">Signal</keyword>
<dbReference type="InterPro" id="IPR029962">
    <property type="entry name" value="TBL"/>
</dbReference>
<dbReference type="Pfam" id="PF13839">
    <property type="entry name" value="PC-Esterase"/>
    <property type="match status" value="1"/>
</dbReference>